<feature type="region of interest" description="Disordered" evidence="1">
    <location>
        <begin position="285"/>
        <end position="304"/>
    </location>
</feature>
<dbReference type="PANTHER" id="PTHR47014">
    <property type="entry name" value="PLECKSTRIN HOMOLOGY DOMAIN-CONTAINING FAMILY S MEMBER 1"/>
    <property type="match status" value="1"/>
</dbReference>
<evidence type="ECO:0000313" key="4">
    <source>
        <dbReference type="RefSeq" id="XP_029312578.1"/>
    </source>
</evidence>
<dbReference type="OrthoDB" id="9900190at2759"/>
<dbReference type="SUPFAM" id="SSF50729">
    <property type="entry name" value="PH domain-like"/>
    <property type="match status" value="1"/>
</dbReference>
<dbReference type="InParanoid" id="A0A6J2RNS5"/>
<dbReference type="InterPro" id="IPR042986">
    <property type="entry name" value="PLEKHS1"/>
</dbReference>
<dbReference type="Gene3D" id="2.30.29.30">
    <property type="entry name" value="Pleckstrin-homology domain (PH domain)/Phosphotyrosine-binding domain (PTB)"/>
    <property type="match status" value="1"/>
</dbReference>
<name>A0A6J2RNS5_COTGO</name>
<dbReference type="AlphaFoldDB" id="A0A6J2RNS5"/>
<sequence>MHKNQKSAGGNTVFYKPFGVTTEVRSGYLCKSPPPKRLNTEKSWKKRYFVLFKHSEQEHQLKYFKSPRERDKPLGEIDLLQISLLYVRPEQHQKWAWVQKTLKCSPSCVLYIRAASRDYFLVGDSSEEMDGWFTDLFEALKTRPQKCIASEDMSSENPTAEVISKPTTRKKSFATVLKKTEKLRSMSDPLDNVTVKSKGEDYAKRRASEPVNPIYDYPKLYTGPSKGYNGKPRRNSSDCMDLKVKEVTAGTLMRSVNEVFDKLKTQIAPLPPFDEETVAEDRAEMSPTSDCSCSSSDDGTISPAETLERPNVFTLEKHGPSDSLDAITPVERDFEIKHVDLKKHLTLTEVDGKPSVSGWTGQPQSVCLFHKGDCILAINDLHTGSVEEYFMYLSKCLKVEVKVTILRLPGSPPLHSPNCQCSATQADH</sequence>
<dbReference type="InterPro" id="IPR001849">
    <property type="entry name" value="PH_domain"/>
</dbReference>
<dbReference type="Proteomes" id="UP000504630">
    <property type="component" value="Chromosome 19"/>
</dbReference>
<evidence type="ECO:0000256" key="1">
    <source>
        <dbReference type="SAM" id="MobiDB-lite"/>
    </source>
</evidence>
<dbReference type="PROSITE" id="PS50003">
    <property type="entry name" value="PH_DOMAIN"/>
    <property type="match status" value="1"/>
</dbReference>
<dbReference type="RefSeq" id="XP_029312578.1">
    <property type="nucleotide sequence ID" value="XM_029456718.1"/>
</dbReference>
<dbReference type="Pfam" id="PF00169">
    <property type="entry name" value="PH"/>
    <property type="match status" value="1"/>
</dbReference>
<evidence type="ECO:0000313" key="3">
    <source>
        <dbReference type="Proteomes" id="UP000504630"/>
    </source>
</evidence>
<feature type="domain" description="PH" evidence="2">
    <location>
        <begin position="22"/>
        <end position="141"/>
    </location>
</feature>
<keyword evidence="3" id="KW-1185">Reference proteome</keyword>
<evidence type="ECO:0000259" key="2">
    <source>
        <dbReference type="PROSITE" id="PS50003"/>
    </source>
</evidence>
<organism evidence="3 4">
    <name type="scientific">Cottoperca gobio</name>
    <name type="common">Frogmouth</name>
    <name type="synonym">Aphritis gobio</name>
    <dbReference type="NCBI Taxonomy" id="56716"/>
    <lineage>
        <taxon>Eukaryota</taxon>
        <taxon>Metazoa</taxon>
        <taxon>Chordata</taxon>
        <taxon>Craniata</taxon>
        <taxon>Vertebrata</taxon>
        <taxon>Euteleostomi</taxon>
        <taxon>Actinopterygii</taxon>
        <taxon>Neopterygii</taxon>
        <taxon>Teleostei</taxon>
        <taxon>Neoteleostei</taxon>
        <taxon>Acanthomorphata</taxon>
        <taxon>Eupercaria</taxon>
        <taxon>Perciformes</taxon>
        <taxon>Notothenioidei</taxon>
        <taxon>Bovichtidae</taxon>
        <taxon>Cottoperca</taxon>
    </lineage>
</organism>
<feature type="compositionally biased region" description="Low complexity" evidence="1">
    <location>
        <begin position="289"/>
        <end position="298"/>
    </location>
</feature>
<protein>
    <submittedName>
        <fullName evidence="4">Pleckstrin homology domain-containing family S member 1-like</fullName>
    </submittedName>
</protein>
<dbReference type="InterPro" id="IPR011993">
    <property type="entry name" value="PH-like_dom_sf"/>
</dbReference>
<dbReference type="SMART" id="SM00233">
    <property type="entry name" value="PH"/>
    <property type="match status" value="1"/>
</dbReference>
<gene>
    <name evidence="4" type="primary">LOC115024857</name>
</gene>
<dbReference type="KEGG" id="cgob:115024857"/>
<dbReference type="GeneID" id="115024857"/>
<reference evidence="4" key="1">
    <citation type="submission" date="2025-08" db="UniProtKB">
        <authorList>
            <consortium name="RefSeq"/>
        </authorList>
    </citation>
    <scope>IDENTIFICATION</scope>
</reference>
<accession>A0A6J2RNS5</accession>
<dbReference type="PANTHER" id="PTHR47014:SF1">
    <property type="entry name" value="PLECKSTRIN HOMOLOGY DOMAIN-CONTAINING FAMILY S MEMBER 1"/>
    <property type="match status" value="1"/>
</dbReference>
<proteinExistence type="predicted"/>